<proteinExistence type="predicted"/>
<accession>A0ABR7T1P6</accession>
<dbReference type="EMBL" id="JACVHF010000002">
    <property type="protein sequence ID" value="MBC9783566.1"/>
    <property type="molecule type" value="Genomic_DNA"/>
</dbReference>
<name>A0ABR7T1P6_HELCL</name>
<keyword evidence="2" id="KW-1185">Reference proteome</keyword>
<sequence>MFEYQEDYCQAYPQEVDTIDITTTTLKVSFDNGETWSKIQVDLWQDLSQSGLKEGYLVIHQGERYRITAWENGELVMVKEASSRRKRR</sequence>
<protein>
    <submittedName>
        <fullName evidence="1">Uncharacterized protein</fullName>
    </submittedName>
</protein>
<dbReference type="RefSeq" id="WP_188038721.1">
    <property type="nucleotide sequence ID" value="NZ_JACVHF010000002.1"/>
</dbReference>
<comment type="caution">
    <text evidence="1">The sequence shown here is derived from an EMBL/GenBank/DDBJ whole genome shotgun (WGS) entry which is preliminary data.</text>
</comment>
<dbReference type="Proteomes" id="UP000617402">
    <property type="component" value="Unassembled WGS sequence"/>
</dbReference>
<evidence type="ECO:0000313" key="2">
    <source>
        <dbReference type="Proteomes" id="UP000617402"/>
    </source>
</evidence>
<gene>
    <name evidence="1" type="ORF">H1S01_03440</name>
</gene>
<evidence type="ECO:0000313" key="1">
    <source>
        <dbReference type="EMBL" id="MBC9783566.1"/>
    </source>
</evidence>
<organism evidence="1 2">
    <name type="scientific">Heliobacterium chlorum</name>
    <dbReference type="NCBI Taxonomy" id="2698"/>
    <lineage>
        <taxon>Bacteria</taxon>
        <taxon>Bacillati</taxon>
        <taxon>Bacillota</taxon>
        <taxon>Clostridia</taxon>
        <taxon>Eubacteriales</taxon>
        <taxon>Heliobacteriaceae</taxon>
        <taxon>Heliobacterium</taxon>
    </lineage>
</organism>
<reference evidence="1 2" key="1">
    <citation type="submission" date="2020-07" db="EMBL/GenBank/DDBJ databases">
        <title>Draft whole-genome sequence of Heliobacterium chlorum DSM 3682, type strain.</title>
        <authorList>
            <person name="Kyndt J.A."/>
            <person name="Meyer T.E."/>
            <person name="Imhoff J.F."/>
        </authorList>
    </citation>
    <scope>NUCLEOTIDE SEQUENCE [LARGE SCALE GENOMIC DNA]</scope>
    <source>
        <strain evidence="1 2">DSM 3682</strain>
    </source>
</reference>